<evidence type="ECO:0000313" key="3">
    <source>
        <dbReference type="Proteomes" id="UP000235598"/>
    </source>
</evidence>
<reference evidence="2 3" key="1">
    <citation type="submission" date="2017-09" db="EMBL/GenBank/DDBJ databases">
        <title>Bacterial strain isolated from the female urinary microbiota.</title>
        <authorList>
            <person name="Thomas-White K."/>
            <person name="Kumar N."/>
            <person name="Forster S."/>
            <person name="Putonti C."/>
            <person name="Lawley T."/>
            <person name="Wolfe A.J."/>
        </authorList>
    </citation>
    <scope>NUCLEOTIDE SEQUENCE [LARGE SCALE GENOMIC DNA]</scope>
    <source>
        <strain evidence="2 3">UMB1301</strain>
    </source>
</reference>
<feature type="region of interest" description="Disordered" evidence="1">
    <location>
        <begin position="100"/>
        <end position="126"/>
    </location>
</feature>
<dbReference type="RefSeq" id="WP_180965509.1">
    <property type="nucleotide sequence ID" value="NZ_PNHK01000523.1"/>
</dbReference>
<evidence type="ECO:0000256" key="1">
    <source>
        <dbReference type="SAM" id="MobiDB-lite"/>
    </source>
</evidence>
<comment type="caution">
    <text evidence="2">The sequence shown here is derived from an EMBL/GenBank/DDBJ whole genome shotgun (WGS) entry which is preliminary data.</text>
</comment>
<sequence>ELFWVDFPAPSGNSVRVLPGPWTPPTDPVQVTEGKTYVKEAVDENAKFSDEPPADYGDESALRYVDPLVNTTEMDPNSSLSRFELDPKVEGADITFKMEGRGADEPLAPNFDAKGGDIKANQAKNR</sequence>
<evidence type="ECO:0000313" key="2">
    <source>
        <dbReference type="EMBL" id="PMD01481.1"/>
    </source>
</evidence>
<feature type="non-terminal residue" evidence="2">
    <location>
        <position position="1"/>
    </location>
</feature>
<proteinExistence type="predicted"/>
<dbReference type="EMBL" id="PNHK01000523">
    <property type="protein sequence ID" value="PMD01481.1"/>
    <property type="molecule type" value="Genomic_DNA"/>
</dbReference>
<dbReference type="Proteomes" id="UP000235598">
    <property type="component" value="Unassembled WGS sequence"/>
</dbReference>
<dbReference type="AlphaFoldDB" id="A0A2N6VIL0"/>
<gene>
    <name evidence="2" type="ORF">CJ199_14855</name>
</gene>
<protein>
    <submittedName>
        <fullName evidence="2">Uncharacterized protein</fullName>
    </submittedName>
</protein>
<organism evidence="2 3">
    <name type="scientific">Brevibacterium paucivorans</name>
    <dbReference type="NCBI Taxonomy" id="170994"/>
    <lineage>
        <taxon>Bacteria</taxon>
        <taxon>Bacillati</taxon>
        <taxon>Actinomycetota</taxon>
        <taxon>Actinomycetes</taxon>
        <taxon>Micrococcales</taxon>
        <taxon>Brevibacteriaceae</taxon>
        <taxon>Brevibacterium</taxon>
    </lineage>
</organism>
<name>A0A2N6VIL0_9MICO</name>
<feature type="non-terminal residue" evidence="2">
    <location>
        <position position="126"/>
    </location>
</feature>
<accession>A0A2N6VIL0</accession>